<dbReference type="EC" id="2.4.1.182" evidence="3 11"/>
<dbReference type="Proteomes" id="UP000824142">
    <property type="component" value="Unassembled WGS sequence"/>
</dbReference>
<comment type="caution">
    <text evidence="12">The sequence shown here is derived from an EMBL/GenBank/DDBJ whole genome shotgun (WGS) entry which is preliminary data.</text>
</comment>
<dbReference type="GO" id="GO:0005543">
    <property type="term" value="F:phospholipid binding"/>
    <property type="evidence" value="ECO:0007669"/>
    <property type="project" value="TreeGrafter"/>
</dbReference>
<reference evidence="12" key="1">
    <citation type="submission" date="2020-10" db="EMBL/GenBank/DDBJ databases">
        <authorList>
            <person name="Gilroy R."/>
        </authorList>
    </citation>
    <scope>NUCLEOTIDE SEQUENCE</scope>
    <source>
        <strain evidence="12">CHK136-897</strain>
    </source>
</reference>
<dbReference type="NCBIfam" id="TIGR00215">
    <property type="entry name" value="lpxB"/>
    <property type="match status" value="1"/>
</dbReference>
<gene>
    <name evidence="12" type="primary">lpxB</name>
    <name evidence="12" type="ORF">IAC63_03760</name>
</gene>
<proteinExistence type="inferred from homology"/>
<keyword evidence="5" id="KW-0444">Lipid biosynthesis</keyword>
<evidence type="ECO:0000256" key="11">
    <source>
        <dbReference type="NCBIfam" id="TIGR00215"/>
    </source>
</evidence>
<dbReference type="GO" id="GO:0016020">
    <property type="term" value="C:membrane"/>
    <property type="evidence" value="ECO:0007669"/>
    <property type="project" value="GOC"/>
</dbReference>
<keyword evidence="6" id="KW-0441">Lipid A biosynthesis</keyword>
<dbReference type="GO" id="GO:0009245">
    <property type="term" value="P:lipid A biosynthetic process"/>
    <property type="evidence" value="ECO:0007669"/>
    <property type="project" value="UniProtKB-UniRule"/>
</dbReference>
<evidence type="ECO:0000256" key="10">
    <source>
        <dbReference type="ARBA" id="ARBA00048975"/>
    </source>
</evidence>
<evidence type="ECO:0000256" key="7">
    <source>
        <dbReference type="ARBA" id="ARBA00022676"/>
    </source>
</evidence>
<keyword evidence="7 12" id="KW-0328">Glycosyltransferase</keyword>
<comment type="function">
    <text evidence="1">Condensation of UDP-2,3-diacylglucosamine and 2,3-diacylglucosamine-1-phosphate to form lipid A disaccharide, a precursor of lipid A, a phosphorylated glycolipid that anchors the lipopolysaccharide to the outer membrane of the cell.</text>
</comment>
<reference evidence="12" key="2">
    <citation type="journal article" date="2021" name="PeerJ">
        <title>Extensive microbial diversity within the chicken gut microbiome revealed by metagenomics and culture.</title>
        <authorList>
            <person name="Gilroy R."/>
            <person name="Ravi A."/>
            <person name="Getino M."/>
            <person name="Pursley I."/>
            <person name="Horton D.L."/>
            <person name="Alikhan N.F."/>
            <person name="Baker D."/>
            <person name="Gharbi K."/>
            <person name="Hall N."/>
            <person name="Watson M."/>
            <person name="Adriaenssens E.M."/>
            <person name="Foster-Nyarko E."/>
            <person name="Jarju S."/>
            <person name="Secka A."/>
            <person name="Antonio M."/>
            <person name="Oren A."/>
            <person name="Chaudhuri R.R."/>
            <person name="La Ragione R."/>
            <person name="Hildebrand F."/>
            <person name="Pallen M.J."/>
        </authorList>
    </citation>
    <scope>NUCLEOTIDE SEQUENCE</scope>
    <source>
        <strain evidence="12">CHK136-897</strain>
    </source>
</reference>
<accession>A0A9D1MT05</accession>
<evidence type="ECO:0000256" key="9">
    <source>
        <dbReference type="ARBA" id="ARBA00023098"/>
    </source>
</evidence>
<evidence type="ECO:0000256" key="5">
    <source>
        <dbReference type="ARBA" id="ARBA00022516"/>
    </source>
</evidence>
<dbReference type="PANTHER" id="PTHR30372:SF4">
    <property type="entry name" value="LIPID-A-DISACCHARIDE SYNTHASE, MITOCHONDRIAL-RELATED"/>
    <property type="match status" value="1"/>
</dbReference>
<organism evidence="12 13">
    <name type="scientific">Candidatus Enterousia avicola</name>
    <dbReference type="NCBI Taxonomy" id="2840787"/>
    <lineage>
        <taxon>Bacteria</taxon>
        <taxon>Pseudomonadati</taxon>
        <taxon>Pseudomonadota</taxon>
        <taxon>Alphaproteobacteria</taxon>
        <taxon>Candidatus Enterousia</taxon>
    </lineage>
</organism>
<dbReference type="InterPro" id="IPR003835">
    <property type="entry name" value="Glyco_trans_19"/>
</dbReference>
<evidence type="ECO:0000313" key="13">
    <source>
        <dbReference type="Proteomes" id="UP000824142"/>
    </source>
</evidence>
<dbReference type="SUPFAM" id="SSF53756">
    <property type="entry name" value="UDP-Glycosyltransferase/glycogen phosphorylase"/>
    <property type="match status" value="1"/>
</dbReference>
<comment type="similarity">
    <text evidence="2">Belongs to the LpxB family.</text>
</comment>
<evidence type="ECO:0000313" key="12">
    <source>
        <dbReference type="EMBL" id="HIU65727.1"/>
    </source>
</evidence>
<evidence type="ECO:0000256" key="4">
    <source>
        <dbReference type="ARBA" id="ARBA00020902"/>
    </source>
</evidence>
<evidence type="ECO:0000256" key="2">
    <source>
        <dbReference type="ARBA" id="ARBA00007868"/>
    </source>
</evidence>
<dbReference type="PANTHER" id="PTHR30372">
    <property type="entry name" value="LIPID-A-DISACCHARIDE SYNTHASE"/>
    <property type="match status" value="1"/>
</dbReference>
<sequence>MQNKKMRIFIIAGEVSGDVLGARIMQEMQDAEFIGIGGENMIAAGLKSLFPISDLSVMGIIEVLANAKTLTRRIRQTSEAIIKSKPDIVLTIDAPSFAKSVIKQVRKSLEGQRLIKNGLRFHHVVAPQVWAWRSGRAKEYAAIFDKLYAFFDFEVPYFTKYGLDTVAVGHPIADGLIGKYKNKNLTEEDKEKIITLVPGSRMSEVKRLMPLFHDVVNQLVANGYRNYKFIIPTVETTEKYVKSCIKGWQVKPETVASSQRYEVYSKTYIAIVASGTVSAELAMLHIPTIVVYKMNPVTLWIGHMLIKIKWVSLVNILLNRCVYHEYLGGAATAENVLNEVQQLTIPSVRNKMIEELKHADKLWYRKDGAPAKLIAESLRKELKIK</sequence>
<dbReference type="Pfam" id="PF02684">
    <property type="entry name" value="LpxB"/>
    <property type="match status" value="1"/>
</dbReference>
<protein>
    <recommendedName>
        <fullName evidence="4 11">Lipid-A-disaccharide synthase</fullName>
        <ecNumber evidence="3 11">2.4.1.182</ecNumber>
    </recommendedName>
</protein>
<keyword evidence="8 12" id="KW-0808">Transferase</keyword>
<dbReference type="EMBL" id="DVNO01000033">
    <property type="protein sequence ID" value="HIU65727.1"/>
    <property type="molecule type" value="Genomic_DNA"/>
</dbReference>
<comment type="catalytic activity">
    <reaction evidence="10">
        <text>a lipid X + a UDP-2-N,3-O-bis[(3R)-3-hydroxyacyl]-alpha-D-glucosamine = a lipid A disaccharide + UDP + H(+)</text>
        <dbReference type="Rhea" id="RHEA:67828"/>
        <dbReference type="ChEBI" id="CHEBI:15378"/>
        <dbReference type="ChEBI" id="CHEBI:58223"/>
        <dbReference type="ChEBI" id="CHEBI:137748"/>
        <dbReference type="ChEBI" id="CHEBI:176338"/>
        <dbReference type="ChEBI" id="CHEBI:176343"/>
        <dbReference type="EC" id="2.4.1.182"/>
    </reaction>
</comment>
<dbReference type="AlphaFoldDB" id="A0A9D1MT05"/>
<evidence type="ECO:0000256" key="3">
    <source>
        <dbReference type="ARBA" id="ARBA00012687"/>
    </source>
</evidence>
<evidence type="ECO:0000256" key="1">
    <source>
        <dbReference type="ARBA" id="ARBA00002056"/>
    </source>
</evidence>
<dbReference type="GO" id="GO:0008915">
    <property type="term" value="F:lipid-A-disaccharide synthase activity"/>
    <property type="evidence" value="ECO:0007669"/>
    <property type="project" value="UniProtKB-UniRule"/>
</dbReference>
<keyword evidence="9" id="KW-0443">Lipid metabolism</keyword>
<evidence type="ECO:0000256" key="8">
    <source>
        <dbReference type="ARBA" id="ARBA00022679"/>
    </source>
</evidence>
<name>A0A9D1MT05_9PROT</name>
<evidence type="ECO:0000256" key="6">
    <source>
        <dbReference type="ARBA" id="ARBA00022556"/>
    </source>
</evidence>